<name>A0A816A6W8_ADIRI</name>
<dbReference type="EMBL" id="CAJNOR010006313">
    <property type="protein sequence ID" value="CAF1591828.1"/>
    <property type="molecule type" value="Genomic_DNA"/>
</dbReference>
<keyword evidence="1" id="KW-0812">Transmembrane</keyword>
<evidence type="ECO:0000313" key="3">
    <source>
        <dbReference type="EMBL" id="CAF1591828.1"/>
    </source>
</evidence>
<feature type="transmembrane region" description="Helical" evidence="1">
    <location>
        <begin position="146"/>
        <end position="167"/>
    </location>
</feature>
<evidence type="ECO:0000256" key="1">
    <source>
        <dbReference type="SAM" id="Phobius"/>
    </source>
</evidence>
<comment type="caution">
    <text evidence="3">The sequence shown here is derived from an EMBL/GenBank/DDBJ whole genome shotgun (WGS) entry which is preliminary data.</text>
</comment>
<protein>
    <submittedName>
        <fullName evidence="3">Uncharacterized protein</fullName>
    </submittedName>
</protein>
<keyword evidence="1" id="KW-1133">Transmembrane helix</keyword>
<organism evidence="3 4">
    <name type="scientific">Adineta ricciae</name>
    <name type="common">Rotifer</name>
    <dbReference type="NCBI Taxonomy" id="249248"/>
    <lineage>
        <taxon>Eukaryota</taxon>
        <taxon>Metazoa</taxon>
        <taxon>Spiralia</taxon>
        <taxon>Gnathifera</taxon>
        <taxon>Rotifera</taxon>
        <taxon>Eurotatoria</taxon>
        <taxon>Bdelloidea</taxon>
        <taxon>Adinetida</taxon>
        <taxon>Adinetidae</taxon>
        <taxon>Adineta</taxon>
    </lineage>
</organism>
<dbReference type="Proteomes" id="UP000663828">
    <property type="component" value="Unassembled WGS sequence"/>
</dbReference>
<dbReference type="EMBL" id="CAJNOJ010000423">
    <property type="protein sequence ID" value="CAF1443092.1"/>
    <property type="molecule type" value="Genomic_DNA"/>
</dbReference>
<evidence type="ECO:0000313" key="4">
    <source>
        <dbReference type="Proteomes" id="UP000663828"/>
    </source>
</evidence>
<dbReference type="AlphaFoldDB" id="A0A816A6W8"/>
<keyword evidence="4" id="KW-1185">Reference proteome</keyword>
<reference evidence="3" key="1">
    <citation type="submission" date="2021-02" db="EMBL/GenBank/DDBJ databases">
        <authorList>
            <person name="Nowell W R."/>
        </authorList>
    </citation>
    <scope>NUCLEOTIDE SEQUENCE</scope>
</reference>
<feature type="transmembrane region" description="Helical" evidence="1">
    <location>
        <begin position="12"/>
        <end position="32"/>
    </location>
</feature>
<dbReference type="OrthoDB" id="10012679at2759"/>
<evidence type="ECO:0000313" key="2">
    <source>
        <dbReference type="EMBL" id="CAF1443092.1"/>
    </source>
</evidence>
<accession>A0A816A6W8</accession>
<sequence length="179" mass="20716">MESIYKILKPLANIYLIVLIWFLTFINFYLCLKPIKDYATTTGLKTTPKILDELFYYTPDEGYQILTALDIGGRNAYRITNSLDFILPILLFLSLSLPNIALGERCHCLIMPFAYMISDYIENIAERYVLEIYPKRNDLMMTLSSYAGLIKFISLGISVLILIFNLFKRKMLSTPDTHE</sequence>
<keyword evidence="1" id="KW-0472">Membrane</keyword>
<dbReference type="Proteomes" id="UP000663852">
    <property type="component" value="Unassembled WGS sequence"/>
</dbReference>
<gene>
    <name evidence="2" type="ORF">EDS130_LOCUS39015</name>
    <name evidence="3" type="ORF">XAT740_LOCUS46658</name>
</gene>
<feature type="transmembrane region" description="Helical" evidence="1">
    <location>
        <begin position="83"/>
        <end position="102"/>
    </location>
</feature>
<proteinExistence type="predicted"/>